<feature type="compositionally biased region" description="Low complexity" evidence="1">
    <location>
        <begin position="85"/>
        <end position="108"/>
    </location>
</feature>
<keyword evidence="3" id="KW-1185">Reference proteome</keyword>
<feature type="compositionally biased region" description="Basic residues" evidence="1">
    <location>
        <begin position="41"/>
        <end position="84"/>
    </location>
</feature>
<comment type="caution">
    <text evidence="2">The sequence shown here is derived from an EMBL/GenBank/DDBJ whole genome shotgun (WGS) entry which is preliminary data.</text>
</comment>
<feature type="region of interest" description="Disordered" evidence="1">
    <location>
        <begin position="1"/>
        <end position="108"/>
    </location>
</feature>
<organism evidence="2 3">
    <name type="scientific">Actinokineospora soli</name>
    <dbReference type="NCBI Taxonomy" id="1048753"/>
    <lineage>
        <taxon>Bacteria</taxon>
        <taxon>Bacillati</taxon>
        <taxon>Actinomycetota</taxon>
        <taxon>Actinomycetes</taxon>
        <taxon>Pseudonocardiales</taxon>
        <taxon>Pseudonocardiaceae</taxon>
        <taxon>Actinokineospora</taxon>
    </lineage>
</organism>
<reference evidence="3" key="1">
    <citation type="journal article" date="2019" name="Int. J. Syst. Evol. Microbiol.">
        <title>The Global Catalogue of Microorganisms (GCM) 10K type strain sequencing project: providing services to taxonomists for standard genome sequencing and annotation.</title>
        <authorList>
            <consortium name="The Broad Institute Genomics Platform"/>
            <consortium name="The Broad Institute Genome Sequencing Center for Infectious Disease"/>
            <person name="Wu L."/>
            <person name="Ma J."/>
        </authorList>
    </citation>
    <scope>NUCLEOTIDE SEQUENCE [LARGE SCALE GENOMIC DNA]</scope>
    <source>
        <strain evidence="3">JCM 17695</strain>
    </source>
</reference>
<evidence type="ECO:0000256" key="1">
    <source>
        <dbReference type="SAM" id="MobiDB-lite"/>
    </source>
</evidence>
<feature type="region of interest" description="Disordered" evidence="1">
    <location>
        <begin position="182"/>
        <end position="233"/>
    </location>
</feature>
<proteinExistence type="predicted"/>
<accession>A0ABW2TQ15</accession>
<sequence length="233" mass="24732">MEAAYRSPGPTPPRHDGDRPTPAVTPRHHPTTQAGDETPRPRRRRRARRGLRPHRGRSPHPHPHRTRHQHPHLGPRHHDHRHHPSSTTTTTTTTEPPTTTTTTTDTEPAVIEPGEYAITLTGTVSGQDFTRDAQLSVTGTIAEVGTTNGVNALDLCLVAGFPAATPEIGAVWFGSNTGCFPTRAPPTSTSPAPPSPAPPSPSNPTRPSPPRASTPSSTPGPSPPASTSRSRAP</sequence>
<feature type="compositionally biased region" description="Pro residues" evidence="1">
    <location>
        <begin position="191"/>
        <end position="224"/>
    </location>
</feature>
<dbReference type="Proteomes" id="UP001596512">
    <property type="component" value="Unassembled WGS sequence"/>
</dbReference>
<evidence type="ECO:0000313" key="3">
    <source>
        <dbReference type="Proteomes" id="UP001596512"/>
    </source>
</evidence>
<evidence type="ECO:0000313" key="2">
    <source>
        <dbReference type="EMBL" id="MFC7615269.1"/>
    </source>
</evidence>
<name>A0ABW2TQ15_9PSEU</name>
<dbReference type="EMBL" id="JBHTEY010000004">
    <property type="protein sequence ID" value="MFC7615269.1"/>
    <property type="molecule type" value="Genomic_DNA"/>
</dbReference>
<protein>
    <submittedName>
        <fullName evidence="2">Uncharacterized protein</fullName>
    </submittedName>
</protein>
<gene>
    <name evidence="2" type="ORF">ACFQV2_18910</name>
</gene>